<gene>
    <name evidence="1" type="ORF">VSP9026_00961</name>
</gene>
<name>A0A1N6M1J3_9VIBR</name>
<dbReference type="AlphaFoldDB" id="A0A1N6M1J3"/>
<proteinExistence type="predicted"/>
<reference evidence="1 2" key="1">
    <citation type="submission" date="2016-12" db="EMBL/GenBank/DDBJ databases">
        <authorList>
            <person name="Song W.-J."/>
            <person name="Kurnit D.M."/>
        </authorList>
    </citation>
    <scope>NUCLEOTIDE SEQUENCE [LARGE SCALE GENOMIC DNA]</scope>
    <source>
        <strain evidence="1 2">CECT 9026</strain>
    </source>
</reference>
<sequence>MCHCDLSKDPSDLIHEAHEIVLGLSALAIAQKGSMEHLSGESLFFLLQPIETRKA</sequence>
<dbReference type="Proteomes" id="UP000184774">
    <property type="component" value="Unassembled WGS sequence"/>
</dbReference>
<protein>
    <submittedName>
        <fullName evidence="1">Uncharacterized protein</fullName>
    </submittedName>
</protein>
<accession>A0A1N6M1J3</accession>
<evidence type="ECO:0000313" key="2">
    <source>
        <dbReference type="Proteomes" id="UP000184774"/>
    </source>
</evidence>
<evidence type="ECO:0000313" key="1">
    <source>
        <dbReference type="EMBL" id="SIO93303.1"/>
    </source>
</evidence>
<dbReference type="EMBL" id="FSSB01000007">
    <property type="protein sequence ID" value="SIO93303.1"/>
    <property type="molecule type" value="Genomic_DNA"/>
</dbReference>
<organism evidence="1 2">
    <name type="scientific">Vibrio spartinae</name>
    <dbReference type="NCBI Taxonomy" id="1918945"/>
    <lineage>
        <taxon>Bacteria</taxon>
        <taxon>Pseudomonadati</taxon>
        <taxon>Pseudomonadota</taxon>
        <taxon>Gammaproteobacteria</taxon>
        <taxon>Vibrionales</taxon>
        <taxon>Vibrionaceae</taxon>
        <taxon>Vibrio</taxon>
    </lineage>
</organism>